<keyword evidence="5" id="KW-0046">Antibiotic resistance</keyword>
<dbReference type="GO" id="GO:0043190">
    <property type="term" value="C:ATP-binding cassette (ABC) transporter complex"/>
    <property type="evidence" value="ECO:0007669"/>
    <property type="project" value="InterPro"/>
</dbReference>
<feature type="transmembrane region" description="Helical" evidence="6">
    <location>
        <begin position="180"/>
        <end position="200"/>
    </location>
</feature>
<dbReference type="PANTHER" id="PTHR43229">
    <property type="entry name" value="NODULATION PROTEIN J"/>
    <property type="match status" value="1"/>
</dbReference>
<feature type="transmembrane region" description="Helical" evidence="6">
    <location>
        <begin position="247"/>
        <end position="266"/>
    </location>
</feature>
<feature type="transmembrane region" description="Helical" evidence="6">
    <location>
        <begin position="150"/>
        <end position="173"/>
    </location>
</feature>
<keyword evidence="4 6" id="KW-0472">Membrane</keyword>
<evidence type="ECO:0000259" key="7">
    <source>
        <dbReference type="PROSITE" id="PS51012"/>
    </source>
</evidence>
<feature type="domain" description="ABC transmembrane type-2" evidence="7">
    <location>
        <begin position="36"/>
        <end position="272"/>
    </location>
</feature>
<keyword evidence="2 6" id="KW-0812">Transmembrane</keyword>
<accession>A0A1G9ARK5</accession>
<feature type="transmembrane region" description="Helical" evidence="6">
    <location>
        <begin position="69"/>
        <end position="92"/>
    </location>
</feature>
<evidence type="ECO:0000313" key="9">
    <source>
        <dbReference type="Proteomes" id="UP000198701"/>
    </source>
</evidence>
<evidence type="ECO:0000313" key="8">
    <source>
        <dbReference type="EMBL" id="SDK29979.1"/>
    </source>
</evidence>
<evidence type="ECO:0000256" key="6">
    <source>
        <dbReference type="RuleBase" id="RU361157"/>
    </source>
</evidence>
<feature type="transmembrane region" description="Helical" evidence="6">
    <location>
        <begin position="122"/>
        <end position="144"/>
    </location>
</feature>
<reference evidence="8 9" key="1">
    <citation type="submission" date="2016-10" db="EMBL/GenBank/DDBJ databases">
        <authorList>
            <person name="de Groot N.N."/>
        </authorList>
    </citation>
    <scope>NUCLEOTIDE SEQUENCE [LARGE SCALE GENOMIC DNA]</scope>
    <source>
        <strain evidence="8 9">CGMCC 1.5382</strain>
    </source>
</reference>
<dbReference type="AlphaFoldDB" id="A0A1G9ARK5"/>
<evidence type="ECO:0000256" key="3">
    <source>
        <dbReference type="ARBA" id="ARBA00022989"/>
    </source>
</evidence>
<protein>
    <recommendedName>
        <fullName evidence="6">Transport permease protein</fullName>
    </recommendedName>
</protein>
<dbReference type="PRINTS" id="PR00164">
    <property type="entry name" value="ABC2TRNSPORT"/>
</dbReference>
<dbReference type="InterPro" id="IPR013525">
    <property type="entry name" value="ABC2_TM"/>
</dbReference>
<dbReference type="PIRSF" id="PIRSF006648">
    <property type="entry name" value="DrrB"/>
    <property type="match status" value="1"/>
</dbReference>
<comment type="similarity">
    <text evidence="6">Belongs to the ABC-2 integral membrane protein family.</text>
</comment>
<dbReference type="Pfam" id="PF01061">
    <property type="entry name" value="ABC2_membrane"/>
    <property type="match status" value="1"/>
</dbReference>
<keyword evidence="6" id="KW-0813">Transport</keyword>
<dbReference type="PANTHER" id="PTHR43229:SF2">
    <property type="entry name" value="NODULATION PROTEIN J"/>
    <property type="match status" value="1"/>
</dbReference>
<dbReference type="EMBL" id="FNFU01000004">
    <property type="protein sequence ID" value="SDK29979.1"/>
    <property type="molecule type" value="Genomic_DNA"/>
</dbReference>
<dbReference type="Proteomes" id="UP000198701">
    <property type="component" value="Unassembled WGS sequence"/>
</dbReference>
<proteinExistence type="inferred from homology"/>
<feature type="transmembrane region" description="Helical" evidence="6">
    <location>
        <begin position="37"/>
        <end position="57"/>
    </location>
</feature>
<evidence type="ECO:0000256" key="4">
    <source>
        <dbReference type="ARBA" id="ARBA00023136"/>
    </source>
</evidence>
<evidence type="ECO:0000256" key="2">
    <source>
        <dbReference type="ARBA" id="ARBA00022692"/>
    </source>
</evidence>
<dbReference type="GO" id="GO:0140359">
    <property type="term" value="F:ABC-type transporter activity"/>
    <property type="evidence" value="ECO:0007669"/>
    <property type="project" value="InterPro"/>
</dbReference>
<keyword evidence="6" id="KW-1003">Cell membrane</keyword>
<organism evidence="8 9">
    <name type="scientific">Cryobacterium psychrotolerans</name>
    <dbReference type="NCBI Taxonomy" id="386301"/>
    <lineage>
        <taxon>Bacteria</taxon>
        <taxon>Bacillati</taxon>
        <taxon>Actinomycetota</taxon>
        <taxon>Actinomycetes</taxon>
        <taxon>Micrococcales</taxon>
        <taxon>Microbacteriaceae</taxon>
        <taxon>Cryobacterium</taxon>
    </lineage>
</organism>
<keyword evidence="9" id="KW-1185">Reference proteome</keyword>
<dbReference type="InterPro" id="IPR047817">
    <property type="entry name" value="ABC2_TM_bact-type"/>
</dbReference>
<dbReference type="PROSITE" id="PS51012">
    <property type="entry name" value="ABC_TM2"/>
    <property type="match status" value="1"/>
</dbReference>
<name>A0A1G9ARK5_9MICO</name>
<keyword evidence="3 6" id="KW-1133">Transmembrane helix</keyword>
<dbReference type="STRING" id="386301.SAMN05216282_104228"/>
<dbReference type="InterPro" id="IPR000412">
    <property type="entry name" value="ABC_2_transport"/>
</dbReference>
<sequence>MSAASTLPTWNPLTMWYSDGWTVTKRNLTKIKRSPDMLVFAVIQPIMFVLLFSQVYGGAIQVQGTDYTQFLMAGIFAQTVVFGSTFSGSAMAQDLKEGIIDRFRSLPMSGSAVLIGRTNSDLALNTISMVIMMLTGLAVGWRVNSSFPEFMAGIGLLLLFSYSFSWVMALLGMMVTSPEVINNASFLILFPLTFISNAFVPSDTLPEPLRTFAEWNPVSSLVQAARELFGNVGTAPVPDVWTMQHPFATVLIGISVMLVVFVPLCIRKFASISSR</sequence>
<dbReference type="InterPro" id="IPR051784">
    <property type="entry name" value="Nod_factor_ABC_transporter"/>
</dbReference>
<dbReference type="GO" id="GO:0046677">
    <property type="term" value="P:response to antibiotic"/>
    <property type="evidence" value="ECO:0007669"/>
    <property type="project" value="UniProtKB-KW"/>
</dbReference>
<evidence type="ECO:0000256" key="5">
    <source>
        <dbReference type="ARBA" id="ARBA00023251"/>
    </source>
</evidence>
<evidence type="ECO:0000256" key="1">
    <source>
        <dbReference type="ARBA" id="ARBA00004141"/>
    </source>
</evidence>
<comment type="subcellular location">
    <subcellularLocation>
        <location evidence="6">Cell membrane</location>
        <topology evidence="6">Multi-pass membrane protein</topology>
    </subcellularLocation>
    <subcellularLocation>
        <location evidence="1">Membrane</location>
        <topology evidence="1">Multi-pass membrane protein</topology>
    </subcellularLocation>
</comment>
<gene>
    <name evidence="8" type="ORF">SAMN05216282_104228</name>
</gene>